<dbReference type="AlphaFoldDB" id="A0AAP0IMT4"/>
<organism evidence="2 3">
    <name type="scientific">Stephania japonica</name>
    <dbReference type="NCBI Taxonomy" id="461633"/>
    <lineage>
        <taxon>Eukaryota</taxon>
        <taxon>Viridiplantae</taxon>
        <taxon>Streptophyta</taxon>
        <taxon>Embryophyta</taxon>
        <taxon>Tracheophyta</taxon>
        <taxon>Spermatophyta</taxon>
        <taxon>Magnoliopsida</taxon>
        <taxon>Ranunculales</taxon>
        <taxon>Menispermaceae</taxon>
        <taxon>Menispermoideae</taxon>
        <taxon>Cissampelideae</taxon>
        <taxon>Stephania</taxon>
    </lineage>
</organism>
<reference evidence="2 3" key="1">
    <citation type="submission" date="2024-01" db="EMBL/GenBank/DDBJ databases">
        <title>Genome assemblies of Stephania.</title>
        <authorList>
            <person name="Yang L."/>
        </authorList>
    </citation>
    <scope>NUCLEOTIDE SEQUENCE [LARGE SCALE GENOMIC DNA]</scope>
    <source>
        <strain evidence="2">QJT</strain>
        <tissue evidence="2">Leaf</tissue>
    </source>
</reference>
<comment type="caution">
    <text evidence="2">The sequence shown here is derived from an EMBL/GenBank/DDBJ whole genome shotgun (WGS) entry which is preliminary data.</text>
</comment>
<dbReference type="Proteomes" id="UP001417504">
    <property type="component" value="Unassembled WGS sequence"/>
</dbReference>
<evidence type="ECO:0000256" key="1">
    <source>
        <dbReference type="SAM" id="MobiDB-lite"/>
    </source>
</evidence>
<keyword evidence="3" id="KW-1185">Reference proteome</keyword>
<evidence type="ECO:0000313" key="2">
    <source>
        <dbReference type="EMBL" id="KAK9117586.1"/>
    </source>
</evidence>
<gene>
    <name evidence="2" type="ORF">Sjap_016533</name>
</gene>
<name>A0AAP0IMT4_9MAGN</name>
<feature type="region of interest" description="Disordered" evidence="1">
    <location>
        <begin position="43"/>
        <end position="67"/>
    </location>
</feature>
<accession>A0AAP0IMT4</accession>
<feature type="region of interest" description="Disordered" evidence="1">
    <location>
        <begin position="1"/>
        <end position="27"/>
    </location>
</feature>
<sequence>MKREEQLEWEEMERKETRGRDRAGNCEGDEEINELGVILASFRAQGDGSEPREQGNQETRLRKRDQGKLERGLAGRIGLGFGTVVELLPITTLPVTWELS</sequence>
<dbReference type="EMBL" id="JBBNAE010000006">
    <property type="protein sequence ID" value="KAK9117586.1"/>
    <property type="molecule type" value="Genomic_DNA"/>
</dbReference>
<protein>
    <submittedName>
        <fullName evidence="2">Uncharacterized protein</fullName>
    </submittedName>
</protein>
<proteinExistence type="predicted"/>
<feature type="compositionally biased region" description="Basic and acidic residues" evidence="1">
    <location>
        <begin position="1"/>
        <end position="24"/>
    </location>
</feature>
<evidence type="ECO:0000313" key="3">
    <source>
        <dbReference type="Proteomes" id="UP001417504"/>
    </source>
</evidence>